<dbReference type="Gene3D" id="1.10.1040.10">
    <property type="entry name" value="N-(1-d-carboxylethyl)-l-norvaline Dehydrogenase, domain 2"/>
    <property type="match status" value="1"/>
</dbReference>
<dbReference type="PIRSF" id="PIRSF000103">
    <property type="entry name" value="HIBADH"/>
    <property type="match status" value="1"/>
</dbReference>
<dbReference type="InterPro" id="IPR051265">
    <property type="entry name" value="HIBADH-related_NP60_sf"/>
</dbReference>
<dbReference type="InterPro" id="IPR008927">
    <property type="entry name" value="6-PGluconate_DH-like_C_sf"/>
</dbReference>
<dbReference type="Pfam" id="PF21761">
    <property type="entry name" value="RedAm-like_C"/>
    <property type="match status" value="1"/>
</dbReference>
<dbReference type="Pfam" id="PF03446">
    <property type="entry name" value="NAD_binding_2"/>
    <property type="match status" value="1"/>
</dbReference>
<sequence length="318" mass="32129">MAKSKVKANADADAERGDEERPAGAAGRERSAVSVIGLGQLGARLAQAFLAAGHPTTVWNRGAARAEALAAQGALRAAAPREAVLASPLVVVCLPEYATVREVLGPVAGELRGRVLVNLTSGTPEQAAEAAAWAGRHGAAYLDGAAMSGTRLVGRPEALFVFSGAPEAFAAHRPVLASLGNALHLGADPALAPVYDTALFGLAWGTLAGFHHALALVRSAGVDPAAFASVAAVHLPFVGSLLGEHARQVTEGRYPDDDGTVDVHRAALEHLTHASAAAGLATDVPRLFTTLLDRAAAAGHGASGIASVAEALPEHAAA</sequence>
<dbReference type="SUPFAM" id="SSF48179">
    <property type="entry name" value="6-phosphogluconate dehydrogenase C-terminal domain-like"/>
    <property type="match status" value="1"/>
</dbReference>
<feature type="domain" description="NADPH-dependent reductive aminase-like C-terminal" evidence="5">
    <location>
        <begin position="188"/>
        <end position="312"/>
    </location>
</feature>
<dbReference type="SUPFAM" id="SSF51735">
    <property type="entry name" value="NAD(P)-binding Rossmann-fold domains"/>
    <property type="match status" value="1"/>
</dbReference>
<reference evidence="6" key="1">
    <citation type="submission" date="2019-10" db="EMBL/GenBank/DDBJ databases">
        <title>Nonomuraea sp. nov., isolated from Phyllanthus amarus.</title>
        <authorList>
            <person name="Klykleung N."/>
            <person name="Tanasupawat S."/>
        </authorList>
    </citation>
    <scope>NUCLEOTIDE SEQUENCE [LARGE SCALE GENOMIC DNA]</scope>
    <source>
        <strain evidence="6">3MP-10</strain>
    </source>
</reference>
<gene>
    <name evidence="6" type="ORF">FH607_007680</name>
</gene>
<dbReference type="InterPro" id="IPR036291">
    <property type="entry name" value="NAD(P)-bd_dom_sf"/>
</dbReference>
<organism evidence="6 7">
    <name type="scientific">Streptomyces mimosae</name>
    <dbReference type="NCBI Taxonomy" id="2586635"/>
    <lineage>
        <taxon>Bacteria</taxon>
        <taxon>Bacillati</taxon>
        <taxon>Actinomycetota</taxon>
        <taxon>Actinomycetes</taxon>
        <taxon>Kitasatosporales</taxon>
        <taxon>Streptomycetaceae</taxon>
        <taxon>Streptomyces</taxon>
    </lineage>
</organism>
<evidence type="ECO:0000256" key="2">
    <source>
        <dbReference type="ARBA" id="ARBA00023002"/>
    </source>
</evidence>
<dbReference type="InterPro" id="IPR006115">
    <property type="entry name" value="6PGDH_NADP-bd"/>
</dbReference>
<dbReference type="Proteomes" id="UP000314251">
    <property type="component" value="Unassembled WGS sequence"/>
</dbReference>
<comment type="caution">
    <text evidence="6">The sequence shown here is derived from an EMBL/GenBank/DDBJ whole genome shotgun (WGS) entry which is preliminary data.</text>
</comment>
<keyword evidence="2" id="KW-0560">Oxidoreductase</keyword>
<dbReference type="InterPro" id="IPR015815">
    <property type="entry name" value="HIBADH-related"/>
</dbReference>
<feature type="compositionally biased region" description="Basic and acidic residues" evidence="3">
    <location>
        <begin position="8"/>
        <end position="28"/>
    </location>
</feature>
<dbReference type="InterPro" id="IPR048666">
    <property type="entry name" value="RedAm-like_C"/>
</dbReference>
<dbReference type="GO" id="GO:0050661">
    <property type="term" value="F:NADP binding"/>
    <property type="evidence" value="ECO:0007669"/>
    <property type="project" value="InterPro"/>
</dbReference>
<evidence type="ECO:0000256" key="1">
    <source>
        <dbReference type="ARBA" id="ARBA00009080"/>
    </source>
</evidence>
<evidence type="ECO:0000313" key="6">
    <source>
        <dbReference type="EMBL" id="KAB8168021.1"/>
    </source>
</evidence>
<comment type="similarity">
    <text evidence="1">Belongs to the HIBADH-related family.</text>
</comment>
<protein>
    <submittedName>
        <fullName evidence="6">NAD(P)-dependent oxidoreductase</fullName>
    </submittedName>
</protein>
<dbReference type="Gene3D" id="3.40.50.720">
    <property type="entry name" value="NAD(P)-binding Rossmann-like Domain"/>
    <property type="match status" value="1"/>
</dbReference>
<accession>A0A5N6AH59</accession>
<dbReference type="GO" id="GO:0016491">
    <property type="term" value="F:oxidoreductase activity"/>
    <property type="evidence" value="ECO:0007669"/>
    <property type="project" value="UniProtKB-KW"/>
</dbReference>
<evidence type="ECO:0000259" key="4">
    <source>
        <dbReference type="Pfam" id="PF03446"/>
    </source>
</evidence>
<dbReference type="OrthoDB" id="4029976at2"/>
<proteinExistence type="inferred from homology"/>
<evidence type="ECO:0000256" key="3">
    <source>
        <dbReference type="SAM" id="MobiDB-lite"/>
    </source>
</evidence>
<dbReference type="AlphaFoldDB" id="A0A5N6AH59"/>
<dbReference type="EMBL" id="VDLY02000004">
    <property type="protein sequence ID" value="KAB8168021.1"/>
    <property type="molecule type" value="Genomic_DNA"/>
</dbReference>
<feature type="domain" description="6-phosphogluconate dehydrogenase NADP-binding" evidence="4">
    <location>
        <begin position="33"/>
        <end position="183"/>
    </location>
</feature>
<name>A0A5N6AH59_9ACTN</name>
<keyword evidence="7" id="KW-1185">Reference proteome</keyword>
<dbReference type="InterPro" id="IPR013328">
    <property type="entry name" value="6PGD_dom2"/>
</dbReference>
<dbReference type="PANTHER" id="PTHR43580">
    <property type="entry name" value="OXIDOREDUCTASE GLYR1-RELATED"/>
    <property type="match status" value="1"/>
</dbReference>
<feature type="region of interest" description="Disordered" evidence="3">
    <location>
        <begin position="1"/>
        <end position="28"/>
    </location>
</feature>
<evidence type="ECO:0000259" key="5">
    <source>
        <dbReference type="Pfam" id="PF21761"/>
    </source>
</evidence>
<evidence type="ECO:0000313" key="7">
    <source>
        <dbReference type="Proteomes" id="UP000314251"/>
    </source>
</evidence>
<dbReference type="PANTHER" id="PTHR43580:SF2">
    <property type="entry name" value="CYTOKINE-LIKE NUCLEAR FACTOR N-PAC"/>
    <property type="match status" value="1"/>
</dbReference>